<keyword evidence="1" id="KW-0175">Coiled coil</keyword>
<protein>
    <submittedName>
        <fullName evidence="2">Uncharacterized protein</fullName>
    </submittedName>
</protein>
<gene>
    <name evidence="2" type="ORF">HPU229334_06965</name>
</gene>
<dbReference type="Proteomes" id="UP000037997">
    <property type="component" value="Unassembled WGS sequence"/>
</dbReference>
<proteinExistence type="predicted"/>
<comment type="caution">
    <text evidence="2">The sequence shown here is derived from an EMBL/GenBank/DDBJ whole genome shotgun (WGS) entry which is preliminary data.</text>
</comment>
<evidence type="ECO:0000313" key="2">
    <source>
        <dbReference type="EMBL" id="KPH55565.1"/>
    </source>
</evidence>
<dbReference type="PATRIC" id="fig|35818.11.peg.1376"/>
<sequence length="326" mass="37430">MASISNSLHNSNLYANVFNQTKNQTTNFLTAQETMTNKEALQAIVDYVSPIEKRGIVLDSPSYFEFENELIQKSKEINPPTKSQMQEAKEFLKREMNSIISEIYRNNKQTIEDSIEIEKAIELGEDKKFSSGGYELLNLLKAYPYIPNNSLDNGGENLLEQIKRYVDTELNAIGTTFFNVAQDYIPKEQLKEIQDKLAIVHSYYLNGNSIEIDNKKFSYNATMDNFNQFFVAEVTSIEDLVENNADYYLLQISYTATQSIFDILNQKEKLEKENQDLKNKQAIESHSTNTINHLESKSKVDSKSHLLESQSDFIFREILKDSKAIG</sequence>
<dbReference type="EMBL" id="JNOC01000035">
    <property type="protein sequence ID" value="KPH55565.1"/>
    <property type="molecule type" value="Genomic_DNA"/>
</dbReference>
<dbReference type="AlphaFoldDB" id="A0A0N1EKJ6"/>
<accession>A0A0N1EKJ6</accession>
<feature type="coiled-coil region" evidence="1">
    <location>
        <begin position="260"/>
        <end position="287"/>
    </location>
</feature>
<dbReference type="RefSeq" id="WP_054198055.1">
    <property type="nucleotide sequence ID" value="NZ_JNOC01000035.1"/>
</dbReference>
<evidence type="ECO:0000256" key="1">
    <source>
        <dbReference type="SAM" id="Coils"/>
    </source>
</evidence>
<reference evidence="2 3" key="1">
    <citation type="submission" date="2014-06" db="EMBL/GenBank/DDBJ databases">
        <title>Helicobacter pullorum isolates in fresh chicken meat - phenotypic and genotypic features.</title>
        <authorList>
            <person name="Borges V."/>
            <person name="Santos A."/>
            <person name="Correia C.B."/>
            <person name="Saraiva M."/>
            <person name="Menard A."/>
            <person name="Vieira L."/>
            <person name="Sampaio D.A."/>
            <person name="Gomes J.P."/>
            <person name="Oleastro M."/>
        </authorList>
    </citation>
    <scope>NUCLEOTIDE SEQUENCE [LARGE SCALE GENOMIC DNA]</scope>
    <source>
        <strain evidence="2 3">229334/12</strain>
    </source>
</reference>
<name>A0A0N1EKJ6_9HELI</name>
<organism evidence="2 3">
    <name type="scientific">Helicobacter pullorum</name>
    <dbReference type="NCBI Taxonomy" id="35818"/>
    <lineage>
        <taxon>Bacteria</taxon>
        <taxon>Pseudomonadati</taxon>
        <taxon>Campylobacterota</taxon>
        <taxon>Epsilonproteobacteria</taxon>
        <taxon>Campylobacterales</taxon>
        <taxon>Helicobacteraceae</taxon>
        <taxon>Helicobacter</taxon>
    </lineage>
</organism>
<evidence type="ECO:0000313" key="3">
    <source>
        <dbReference type="Proteomes" id="UP000037997"/>
    </source>
</evidence>